<feature type="compositionally biased region" description="Low complexity" evidence="1">
    <location>
        <begin position="466"/>
        <end position="478"/>
    </location>
</feature>
<dbReference type="InterPro" id="IPR040091">
    <property type="entry name" value="LRRC56"/>
</dbReference>
<dbReference type="RefSeq" id="XP_036812119.1">
    <property type="nucleotide sequence ID" value="XM_036956224.1"/>
</dbReference>
<reference evidence="2" key="1">
    <citation type="submission" date="2020-07" db="EMBL/GenBank/DDBJ databases">
        <title>A long reads based de novo assembly of the rainbow trout Arlee double haploid line genome.</title>
        <authorList>
            <person name="Gao G."/>
            <person name="Palti Y."/>
        </authorList>
    </citation>
    <scope>NUCLEOTIDE SEQUENCE [LARGE SCALE GENOMIC DNA]</scope>
</reference>
<dbReference type="CTD" id="115399"/>
<evidence type="ECO:0000313" key="2">
    <source>
        <dbReference type="Ensembl" id="ENSOMYP00000001914.2"/>
    </source>
</evidence>
<dbReference type="InterPro" id="IPR032675">
    <property type="entry name" value="LRR_dom_sf"/>
</dbReference>
<keyword evidence="3" id="KW-1185">Reference proteome</keyword>
<proteinExistence type="predicted"/>
<dbReference type="OrthoDB" id="676979at2759"/>
<dbReference type="GeneID" id="110496946"/>
<feature type="compositionally biased region" description="Polar residues" evidence="1">
    <location>
        <begin position="632"/>
        <end position="649"/>
    </location>
</feature>
<evidence type="ECO:0000256" key="1">
    <source>
        <dbReference type="SAM" id="MobiDB-lite"/>
    </source>
</evidence>
<accession>A0A8C7LPQ4</accession>
<feature type="region of interest" description="Disordered" evidence="1">
    <location>
        <begin position="445"/>
        <end position="516"/>
    </location>
</feature>
<reference evidence="2" key="3">
    <citation type="submission" date="2025-09" db="UniProtKB">
        <authorList>
            <consortium name="Ensembl"/>
        </authorList>
    </citation>
    <scope>IDENTIFICATION</scope>
</reference>
<evidence type="ECO:0000313" key="3">
    <source>
        <dbReference type="Proteomes" id="UP000694395"/>
    </source>
</evidence>
<name>A0A8C7LPQ4_ONCMY</name>
<dbReference type="Ensembl" id="ENSOMYT00000002129.2">
    <property type="protein sequence ID" value="ENSOMYP00000001914.2"/>
    <property type="gene ID" value="ENSOMYG00000001016.2"/>
</dbReference>
<dbReference type="KEGG" id="omy:110496946"/>
<dbReference type="AlphaFoldDB" id="A0A8C7LPQ4"/>
<organism evidence="2 3">
    <name type="scientific">Oncorhynchus mykiss</name>
    <name type="common">Rainbow trout</name>
    <name type="synonym">Salmo gairdneri</name>
    <dbReference type="NCBI Taxonomy" id="8022"/>
    <lineage>
        <taxon>Eukaryota</taxon>
        <taxon>Metazoa</taxon>
        <taxon>Chordata</taxon>
        <taxon>Craniata</taxon>
        <taxon>Vertebrata</taxon>
        <taxon>Euteleostomi</taxon>
        <taxon>Actinopterygii</taxon>
        <taxon>Neopterygii</taxon>
        <taxon>Teleostei</taxon>
        <taxon>Protacanthopterygii</taxon>
        <taxon>Salmoniformes</taxon>
        <taxon>Salmonidae</taxon>
        <taxon>Salmoninae</taxon>
        <taxon>Oncorhynchus</taxon>
    </lineage>
</organism>
<feature type="region of interest" description="Disordered" evidence="1">
    <location>
        <begin position="581"/>
        <end position="600"/>
    </location>
</feature>
<protein>
    <submittedName>
        <fullName evidence="2">Leucine rich repeat containing 56</fullName>
    </submittedName>
</protein>
<dbReference type="Proteomes" id="UP000694395">
    <property type="component" value="Chromosome 2"/>
</dbReference>
<dbReference type="SUPFAM" id="SSF52058">
    <property type="entry name" value="L domain-like"/>
    <property type="match status" value="1"/>
</dbReference>
<feature type="region of interest" description="Disordered" evidence="1">
    <location>
        <begin position="275"/>
        <end position="331"/>
    </location>
</feature>
<dbReference type="GeneTree" id="ENSGT00390000001545"/>
<dbReference type="PANTHER" id="PTHR22708:SF0">
    <property type="entry name" value="LEUCINE-RICH REPEAT-CONTAINING PROTEIN 56"/>
    <property type="match status" value="1"/>
</dbReference>
<feature type="compositionally biased region" description="Low complexity" evidence="1">
    <location>
        <begin position="275"/>
        <end position="287"/>
    </location>
</feature>
<dbReference type="Gene3D" id="3.80.10.10">
    <property type="entry name" value="Ribonuclease Inhibitor"/>
    <property type="match status" value="1"/>
</dbReference>
<dbReference type="RefSeq" id="XP_021428625.2">
    <property type="nucleotide sequence ID" value="XM_021572950.2"/>
</dbReference>
<gene>
    <name evidence="2" type="primary">lrrc56</name>
</gene>
<feature type="region of interest" description="Disordered" evidence="1">
    <location>
        <begin position="629"/>
        <end position="649"/>
    </location>
</feature>
<sequence>MICSQDSARVLVTELSGSGQMNPTPAAYEDSDMQVELYLSPEKLVGLLLKALSGTEDLVQVTSLEMCVDTQESTLGNFGAYLPKLVQLKMNNSMIMSVRDLGTTLSHLQVLWMSRCNLADLDGIPSFSSLKELYVAYNSVSDLSQVSMLENLQLLDLEGNDVNDLVQVQYLGLCSQLRTLTLEGNPVCMFPHPNATQEEEEGYCYRSLVRELVPQLRYLDDMHAREEAGSRSSSSMGEDWALLRESFKDCSSTETAEEKRAASVCVYSRPSSGQHLASSLSSSRPSSRPVTARPLSAAGSTPLSGSRPLSAAGYRALSPPGSRSGSADADPVSVDPDASILTHGAGKVLFCGSPVQALRARRQKMRNAAPSPVSTPSTPPLHVPEHTYDLEEQEGCQGSDVFSELRAWREQHNKRLLAMERDGPQILTILNGDEEEDDESLNIFSGKEEEEEGKKESAGLSHWLNTDSTDSSSQSPSPDVFPREAKSPEVARLSLSPDCTLSPSPPQSATSAPGSRRLSVLRAHRLRLSGGVAGAVVRPAEDHTDSETVTGVRILESQGLQEAVRPKVPLLLKTTYHMPHRPASSPLVRGLRSPTGGASVQSVNGLQPIVLCRPPGRPAIMRPHAAKAALQKTPQRLTLQPSRGNSHLD</sequence>
<reference evidence="2" key="2">
    <citation type="submission" date="2025-08" db="UniProtKB">
        <authorList>
            <consortium name="Ensembl"/>
        </authorList>
    </citation>
    <scope>IDENTIFICATION</scope>
</reference>
<dbReference type="PANTHER" id="PTHR22708">
    <property type="entry name" value="LEUCINE-RICH REPEAT-CONTAINING PROTEIN 56"/>
    <property type="match status" value="1"/>
</dbReference>